<dbReference type="Proteomes" id="UP000499080">
    <property type="component" value="Unassembled WGS sequence"/>
</dbReference>
<evidence type="ECO:0008006" key="3">
    <source>
        <dbReference type="Google" id="ProtNLM"/>
    </source>
</evidence>
<accession>A0A4Y2S2A8</accession>
<comment type="caution">
    <text evidence="1">The sequence shown here is derived from an EMBL/GenBank/DDBJ whole genome shotgun (WGS) entry which is preliminary data.</text>
</comment>
<name>A0A4Y2S2A8_ARAVE</name>
<evidence type="ECO:0000313" key="2">
    <source>
        <dbReference type="Proteomes" id="UP000499080"/>
    </source>
</evidence>
<organism evidence="1 2">
    <name type="scientific">Araneus ventricosus</name>
    <name type="common">Orbweaver spider</name>
    <name type="synonym">Epeira ventricosa</name>
    <dbReference type="NCBI Taxonomy" id="182803"/>
    <lineage>
        <taxon>Eukaryota</taxon>
        <taxon>Metazoa</taxon>
        <taxon>Ecdysozoa</taxon>
        <taxon>Arthropoda</taxon>
        <taxon>Chelicerata</taxon>
        <taxon>Arachnida</taxon>
        <taxon>Araneae</taxon>
        <taxon>Araneomorphae</taxon>
        <taxon>Entelegynae</taxon>
        <taxon>Araneoidea</taxon>
        <taxon>Araneidae</taxon>
        <taxon>Araneus</taxon>
    </lineage>
</organism>
<reference evidence="1 2" key="1">
    <citation type="journal article" date="2019" name="Sci. Rep.">
        <title>Orb-weaving spider Araneus ventricosus genome elucidates the spidroin gene catalogue.</title>
        <authorList>
            <person name="Kono N."/>
            <person name="Nakamura H."/>
            <person name="Ohtoshi R."/>
            <person name="Moran D.A.P."/>
            <person name="Shinohara A."/>
            <person name="Yoshida Y."/>
            <person name="Fujiwara M."/>
            <person name="Mori M."/>
            <person name="Tomita M."/>
            <person name="Arakawa K."/>
        </authorList>
    </citation>
    <scope>NUCLEOTIDE SEQUENCE [LARGE SCALE GENOMIC DNA]</scope>
</reference>
<dbReference type="OrthoDB" id="6436818at2759"/>
<dbReference type="EMBL" id="BGPR01019478">
    <property type="protein sequence ID" value="GBN82063.1"/>
    <property type="molecule type" value="Genomic_DNA"/>
</dbReference>
<feature type="non-terminal residue" evidence="1">
    <location>
        <position position="123"/>
    </location>
</feature>
<keyword evidence="2" id="KW-1185">Reference proteome</keyword>
<protein>
    <recommendedName>
        <fullName evidence="3">Reverse transcriptase RNase H-like domain-containing protein</fullName>
    </recommendedName>
</protein>
<gene>
    <name evidence="1" type="ORF">AVEN_48718_1</name>
</gene>
<evidence type="ECO:0000313" key="1">
    <source>
        <dbReference type="EMBL" id="GBN82063.1"/>
    </source>
</evidence>
<sequence>MELESPNFTSKEPHAAREPQVADLWSRQLEFLAQFSIDIQHVSGDSNAVADAFSRIEDIHLSVKIDFDTLAMEQESDNSFESLMRTGSGLKLKPIKFELCAAVLLAKLAQKTITSMKISFHST</sequence>
<proteinExistence type="predicted"/>
<dbReference type="AlphaFoldDB" id="A0A4Y2S2A8"/>